<dbReference type="InterPro" id="IPR036895">
    <property type="entry name" value="Uracil-DNA_glycosylase-like_sf"/>
</dbReference>
<dbReference type="SMART" id="SM00987">
    <property type="entry name" value="UreE_C"/>
    <property type="match status" value="1"/>
</dbReference>
<dbReference type="InterPro" id="IPR026353">
    <property type="entry name" value="Hypoxan-DNA_Glyclase"/>
</dbReference>
<evidence type="ECO:0000259" key="1">
    <source>
        <dbReference type="SMART" id="SM00986"/>
    </source>
</evidence>
<dbReference type="SMART" id="SM00986">
    <property type="entry name" value="UDG"/>
    <property type="match status" value="1"/>
</dbReference>
<proteinExistence type="predicted"/>
<accession>E0XVJ9</accession>
<dbReference type="SUPFAM" id="SSF52141">
    <property type="entry name" value="Uracil-DNA glycosylase-like"/>
    <property type="match status" value="1"/>
</dbReference>
<evidence type="ECO:0000313" key="2">
    <source>
        <dbReference type="EMBL" id="ADI18440.1"/>
    </source>
</evidence>
<sequence length="169" mass="18721">MSYIHSFPPISDPAADRLILGSMPGKASLAANQYYAHPRNLFWPIIETLFDIPADLPYAERCRQLAEQGVALWDVLRTCTRSSSLDSDIVEGSIVAQDFEGFLRAHPRIGVIYFNGAKAETVYLRRVRPALPDDLAAIPTSRLPSTSPANASIPYPVKLRQWQAVTTPL</sequence>
<dbReference type="CDD" id="cd10032">
    <property type="entry name" value="UDG-F6_HDG"/>
    <property type="match status" value="1"/>
</dbReference>
<protein>
    <submittedName>
        <fullName evidence="2">G:t/u mismatch-specific DNA glycosylase</fullName>
    </submittedName>
</protein>
<organism evidence="2">
    <name type="scientific">uncultured Oceanospirillales bacterium HF4000_13G19</name>
    <dbReference type="NCBI Taxonomy" id="710745"/>
    <lineage>
        <taxon>Bacteria</taxon>
        <taxon>Pseudomonadati</taxon>
        <taxon>Pseudomonadota</taxon>
        <taxon>Gammaproteobacteria</taxon>
        <taxon>Oceanospirillales</taxon>
        <taxon>environmental samples</taxon>
    </lineage>
</organism>
<dbReference type="Pfam" id="PF03167">
    <property type="entry name" value="UDG"/>
    <property type="match status" value="1"/>
</dbReference>
<dbReference type="Gene3D" id="3.40.470.10">
    <property type="entry name" value="Uracil-DNA glycosylase-like domain"/>
    <property type="match status" value="1"/>
</dbReference>
<dbReference type="InterPro" id="IPR005122">
    <property type="entry name" value="Uracil-DNA_glycosylase-like"/>
</dbReference>
<dbReference type="NCBIfam" id="TIGR04274">
    <property type="entry name" value="hypoxanDNAglyco"/>
    <property type="match status" value="1"/>
</dbReference>
<name>E0XVJ9_9GAMM</name>
<dbReference type="EMBL" id="GU474889">
    <property type="protein sequence ID" value="ADI18440.1"/>
    <property type="molecule type" value="Genomic_DNA"/>
</dbReference>
<dbReference type="AlphaFoldDB" id="E0XVJ9"/>
<feature type="domain" description="Uracil-DNA glycosylase-like" evidence="1">
    <location>
        <begin position="8"/>
        <end position="163"/>
    </location>
</feature>
<reference evidence="2" key="1">
    <citation type="journal article" date="2011" name="Environ. Microbiol.">
        <title>Time-series analyses of Monterey Bay coastal microbial picoplankton using a 'genome proxy' microarray.</title>
        <authorList>
            <person name="Rich V.I."/>
            <person name="Pham V.D."/>
            <person name="Eppley J."/>
            <person name="Shi Y."/>
            <person name="DeLong E.F."/>
        </authorList>
    </citation>
    <scope>NUCLEOTIDE SEQUENCE</scope>
</reference>